<accession>A0ABV5B8F4</accession>
<dbReference type="InterPro" id="IPR036291">
    <property type="entry name" value="NAD(P)-bd_dom_sf"/>
</dbReference>
<evidence type="ECO:0000259" key="1">
    <source>
        <dbReference type="Pfam" id="PF05368"/>
    </source>
</evidence>
<evidence type="ECO:0000313" key="2">
    <source>
        <dbReference type="EMBL" id="MFB5681983.1"/>
    </source>
</evidence>
<comment type="caution">
    <text evidence="2">The sequence shown here is derived from an EMBL/GenBank/DDBJ whole genome shotgun (WGS) entry which is preliminary data.</text>
</comment>
<reference evidence="2 3" key="1">
    <citation type="submission" date="2024-09" db="EMBL/GenBank/DDBJ databases">
        <authorList>
            <person name="Ruan L."/>
        </authorList>
    </citation>
    <scope>NUCLEOTIDE SEQUENCE [LARGE SCALE GENOMIC DNA]</scope>
    <source>
        <strain evidence="2 3">D33</strain>
    </source>
</reference>
<protein>
    <submittedName>
        <fullName evidence="2">NmrA family NAD(P)-binding protein</fullName>
    </submittedName>
</protein>
<dbReference type="CDD" id="cd05269">
    <property type="entry name" value="TMR_SDR_a"/>
    <property type="match status" value="1"/>
</dbReference>
<dbReference type="Gene3D" id="3.40.50.720">
    <property type="entry name" value="NAD(P)-binding Rossmann-like Domain"/>
    <property type="match status" value="1"/>
</dbReference>
<gene>
    <name evidence="2" type="ORF">ACE3NQ_13755</name>
</gene>
<evidence type="ECO:0000313" key="3">
    <source>
        <dbReference type="Proteomes" id="UP001580407"/>
    </source>
</evidence>
<dbReference type="PANTHER" id="PTHR43162:SF1">
    <property type="entry name" value="PRESTALK A DIFFERENTIATION PROTEIN A"/>
    <property type="match status" value="1"/>
</dbReference>
<sequence length="293" mass="31682">MTTKQDKILVLGATGKTGSRIAARLDQLGYTVRTAGRRPGAHGAEHVHFDWNDPTTYENAYNNVNKIYLVGPIAVMHPEEVMIPFVEKAIQAGVKRFVMLSSASVPEGGPVFGRVHEALRQLAPEWTVLQPSYFMQNFTEGQHAATIRNDGTMVTATGDGRVAFVDADDIAEVGVRALIDEQPHNRAHVITGPEALSYADAARIIGGAAGIRIRHKPISVDELSSGFAKAGIPKEYAAFLASLDEGIRQGGVEDQVTDTVKRVTGRRPKPLSDFVAEHTAVWMPTGEHPSPSL</sequence>
<proteinExistence type="predicted"/>
<dbReference type="RefSeq" id="WP_375525751.1">
    <property type="nucleotide sequence ID" value="NZ_JBHILM010000014.1"/>
</dbReference>
<dbReference type="Proteomes" id="UP001580407">
    <property type="component" value="Unassembled WGS sequence"/>
</dbReference>
<dbReference type="EMBL" id="JBHILM010000014">
    <property type="protein sequence ID" value="MFB5681983.1"/>
    <property type="molecule type" value="Genomic_DNA"/>
</dbReference>
<dbReference type="Gene3D" id="3.90.25.10">
    <property type="entry name" value="UDP-galactose 4-epimerase, domain 1"/>
    <property type="match status" value="1"/>
</dbReference>
<dbReference type="InterPro" id="IPR008030">
    <property type="entry name" value="NmrA-like"/>
</dbReference>
<feature type="domain" description="NmrA-like" evidence="1">
    <location>
        <begin position="5"/>
        <end position="242"/>
    </location>
</feature>
<dbReference type="PANTHER" id="PTHR43162">
    <property type="match status" value="1"/>
</dbReference>
<dbReference type="InterPro" id="IPR051604">
    <property type="entry name" value="Ergot_Alk_Oxidoreductase"/>
</dbReference>
<dbReference type="SUPFAM" id="SSF51735">
    <property type="entry name" value="NAD(P)-binding Rossmann-fold domains"/>
    <property type="match status" value="1"/>
</dbReference>
<dbReference type="Pfam" id="PF05368">
    <property type="entry name" value="NmrA"/>
    <property type="match status" value="1"/>
</dbReference>
<organism evidence="2 3">
    <name type="scientific">Paenibacillus terreus</name>
    <dbReference type="NCBI Taxonomy" id="1387834"/>
    <lineage>
        <taxon>Bacteria</taxon>
        <taxon>Bacillati</taxon>
        <taxon>Bacillota</taxon>
        <taxon>Bacilli</taxon>
        <taxon>Bacillales</taxon>
        <taxon>Paenibacillaceae</taxon>
        <taxon>Paenibacillus</taxon>
    </lineage>
</organism>
<name>A0ABV5B8F4_9BACL</name>
<keyword evidence="3" id="KW-1185">Reference proteome</keyword>